<dbReference type="EMBL" id="CABIJS010000109">
    <property type="protein sequence ID" value="VUZ42781.1"/>
    <property type="molecule type" value="Genomic_DNA"/>
</dbReference>
<gene>
    <name evidence="1" type="ORF">WMSIL1_LOCUS3337</name>
</gene>
<evidence type="ECO:0000313" key="1">
    <source>
        <dbReference type="EMBL" id="VUZ42781.1"/>
    </source>
</evidence>
<keyword evidence="2" id="KW-1185">Reference proteome</keyword>
<name>A0A564Y6A6_HYMDI</name>
<sequence>MRQNPYLSCLNATVDLLISVVACFSAEKRICAHVLARPYPSDPYNTIFVFPLKYTRVFVTGSYASLSFLILSSLHLSYSLQSSLWLHQCMLARKALGRLYN</sequence>
<dbReference type="Proteomes" id="UP000321570">
    <property type="component" value="Unassembled WGS sequence"/>
</dbReference>
<evidence type="ECO:0000313" key="2">
    <source>
        <dbReference type="Proteomes" id="UP000321570"/>
    </source>
</evidence>
<organism evidence="1 2">
    <name type="scientific">Hymenolepis diminuta</name>
    <name type="common">Rat tapeworm</name>
    <dbReference type="NCBI Taxonomy" id="6216"/>
    <lineage>
        <taxon>Eukaryota</taxon>
        <taxon>Metazoa</taxon>
        <taxon>Spiralia</taxon>
        <taxon>Lophotrochozoa</taxon>
        <taxon>Platyhelminthes</taxon>
        <taxon>Cestoda</taxon>
        <taxon>Eucestoda</taxon>
        <taxon>Cyclophyllidea</taxon>
        <taxon>Hymenolepididae</taxon>
        <taxon>Hymenolepis</taxon>
    </lineage>
</organism>
<protein>
    <submittedName>
        <fullName evidence="1">Uncharacterized protein</fullName>
    </submittedName>
</protein>
<dbReference type="AlphaFoldDB" id="A0A564Y6A6"/>
<accession>A0A564Y6A6</accession>
<proteinExistence type="predicted"/>
<reference evidence="1 2" key="1">
    <citation type="submission" date="2019-07" db="EMBL/GenBank/DDBJ databases">
        <authorList>
            <person name="Jastrzebski P J."/>
            <person name="Paukszto L."/>
            <person name="Jastrzebski P J."/>
        </authorList>
    </citation>
    <scope>NUCLEOTIDE SEQUENCE [LARGE SCALE GENOMIC DNA]</scope>
    <source>
        <strain evidence="1 2">WMS-il1</strain>
    </source>
</reference>